<name>A0A352IVJ9_9GAMM</name>
<dbReference type="Proteomes" id="UP000263489">
    <property type="component" value="Unassembled WGS sequence"/>
</dbReference>
<dbReference type="PANTHER" id="PTHR43794:SF11">
    <property type="entry name" value="AMIDOHYDROLASE-RELATED DOMAIN-CONTAINING PROTEIN"/>
    <property type="match status" value="1"/>
</dbReference>
<dbReference type="GO" id="GO:0016810">
    <property type="term" value="F:hydrolase activity, acting on carbon-nitrogen (but not peptide) bonds"/>
    <property type="evidence" value="ECO:0007669"/>
    <property type="project" value="InterPro"/>
</dbReference>
<evidence type="ECO:0000313" key="3">
    <source>
        <dbReference type="EMBL" id="HBC35482.1"/>
    </source>
</evidence>
<gene>
    <name evidence="3" type="ORF">DC045_14455</name>
</gene>
<evidence type="ECO:0000256" key="1">
    <source>
        <dbReference type="ARBA" id="ARBA00006745"/>
    </source>
</evidence>
<dbReference type="InterPro" id="IPR050287">
    <property type="entry name" value="MTA/SAH_deaminase"/>
</dbReference>
<comment type="caution">
    <text evidence="3">The sequence shown here is derived from an EMBL/GenBank/DDBJ whole genome shotgun (WGS) entry which is preliminary data.</text>
</comment>
<dbReference type="AlphaFoldDB" id="A0A352IVJ9"/>
<evidence type="ECO:0000313" key="4">
    <source>
        <dbReference type="Proteomes" id="UP000263489"/>
    </source>
</evidence>
<dbReference type="EMBL" id="DNNA01000229">
    <property type="protein sequence ID" value="HBC35482.1"/>
    <property type="molecule type" value="Genomic_DNA"/>
</dbReference>
<dbReference type="Gene3D" id="2.30.40.10">
    <property type="entry name" value="Urease, subunit C, domain 1"/>
    <property type="match status" value="1"/>
</dbReference>
<dbReference type="Gene3D" id="3.20.20.140">
    <property type="entry name" value="Metal-dependent hydrolases"/>
    <property type="match status" value="1"/>
</dbReference>
<protein>
    <submittedName>
        <fullName evidence="3">TRZ/ATZ family hydrolase</fullName>
    </submittedName>
</protein>
<dbReference type="InterPro" id="IPR011059">
    <property type="entry name" value="Metal-dep_hydrolase_composite"/>
</dbReference>
<dbReference type="PANTHER" id="PTHR43794">
    <property type="entry name" value="AMINOHYDROLASE SSNA-RELATED"/>
    <property type="match status" value="1"/>
</dbReference>
<feature type="non-terminal residue" evidence="3">
    <location>
        <position position="100"/>
    </location>
</feature>
<keyword evidence="2 3" id="KW-0378">Hydrolase</keyword>
<organism evidence="3 4">
    <name type="scientific">Marinobacter adhaerens</name>
    <dbReference type="NCBI Taxonomy" id="1033846"/>
    <lineage>
        <taxon>Bacteria</taxon>
        <taxon>Pseudomonadati</taxon>
        <taxon>Pseudomonadota</taxon>
        <taxon>Gammaproteobacteria</taxon>
        <taxon>Pseudomonadales</taxon>
        <taxon>Marinobacteraceae</taxon>
        <taxon>Marinobacter</taxon>
    </lineage>
</organism>
<dbReference type="SUPFAM" id="SSF51338">
    <property type="entry name" value="Composite domain of metallo-dependent hydrolases"/>
    <property type="match status" value="1"/>
</dbReference>
<sequence>MTADTITAADIRINARWLIPIEPAGTVLEHYAVIIQGDRLAAVIPQEQADRSFRTRETVDLPNHVVMPGLINMHGHAAMSLFRGMADDLPLMTWLNDHIW</sequence>
<accession>A0A352IVJ9</accession>
<reference evidence="3 4" key="1">
    <citation type="journal article" date="2018" name="Nat. Biotechnol.">
        <title>A standardized bacterial taxonomy based on genome phylogeny substantially revises the tree of life.</title>
        <authorList>
            <person name="Parks D.H."/>
            <person name="Chuvochina M."/>
            <person name="Waite D.W."/>
            <person name="Rinke C."/>
            <person name="Skarshewski A."/>
            <person name="Chaumeil P.A."/>
            <person name="Hugenholtz P."/>
        </authorList>
    </citation>
    <scope>NUCLEOTIDE SEQUENCE [LARGE SCALE GENOMIC DNA]</scope>
    <source>
        <strain evidence="3">UBA9380</strain>
    </source>
</reference>
<comment type="similarity">
    <text evidence="1">Belongs to the metallo-dependent hydrolases superfamily. ATZ/TRZ family.</text>
</comment>
<proteinExistence type="inferred from homology"/>
<evidence type="ECO:0000256" key="2">
    <source>
        <dbReference type="ARBA" id="ARBA00022801"/>
    </source>
</evidence>